<name>A0ABR4H8F7_9EURO</name>
<organism evidence="1 2">
    <name type="scientific">Aspergillus cavernicola</name>
    <dbReference type="NCBI Taxonomy" id="176166"/>
    <lineage>
        <taxon>Eukaryota</taxon>
        <taxon>Fungi</taxon>
        <taxon>Dikarya</taxon>
        <taxon>Ascomycota</taxon>
        <taxon>Pezizomycotina</taxon>
        <taxon>Eurotiomycetes</taxon>
        <taxon>Eurotiomycetidae</taxon>
        <taxon>Eurotiales</taxon>
        <taxon>Aspergillaceae</taxon>
        <taxon>Aspergillus</taxon>
        <taxon>Aspergillus subgen. Nidulantes</taxon>
    </lineage>
</organism>
<dbReference type="InterPro" id="IPR042104">
    <property type="entry name" value="PKS_dehydratase_sf"/>
</dbReference>
<dbReference type="Gene3D" id="3.10.129.110">
    <property type="entry name" value="Polyketide synthase dehydratase"/>
    <property type="match status" value="1"/>
</dbReference>
<protein>
    <recommendedName>
        <fullName evidence="3">Carrier domain-containing protein</fullName>
    </recommendedName>
</protein>
<keyword evidence="2" id="KW-1185">Reference proteome</keyword>
<sequence length="255" mass="27055">MVLVAAQQSFSSSSSAGRWALMDIQLPNALTLEVEKDIVTSFYPDAFEITSVQGNSATLHATGHIRVQHNRSDKRSILDGQITPIMNPATKWYEKLEATGLKYDAEWQSISAVSTNPLKNVYRCGLRESPSSKTETEIPPQTHDIFSIVLQTAAVRAQSNNQNTTGGTAALTPTAAAMARFRSIPAGDGDARRAAATDAVAEADLTRIGIDSLIASELHKQVGELFGASVLTGVSTGWVLSGEVAGGDIGDLGLK</sequence>
<reference evidence="1 2" key="1">
    <citation type="submission" date="2024-07" db="EMBL/GenBank/DDBJ databases">
        <title>Section-level genome sequencing and comparative genomics of Aspergillus sections Usti and Cavernicolus.</title>
        <authorList>
            <consortium name="Lawrence Berkeley National Laboratory"/>
            <person name="Nybo J.L."/>
            <person name="Vesth T.C."/>
            <person name="Theobald S."/>
            <person name="Frisvad J.C."/>
            <person name="Larsen T.O."/>
            <person name="Kjaerboelling I."/>
            <person name="Rothschild-Mancinelli K."/>
            <person name="Lyhne E.K."/>
            <person name="Kogle M.E."/>
            <person name="Barry K."/>
            <person name="Clum A."/>
            <person name="Na H."/>
            <person name="Ledsgaard L."/>
            <person name="Lin J."/>
            <person name="Lipzen A."/>
            <person name="Kuo A."/>
            <person name="Riley R."/>
            <person name="Mondo S."/>
            <person name="LaButti K."/>
            <person name="Haridas S."/>
            <person name="Pangalinan J."/>
            <person name="Salamov A.A."/>
            <person name="Simmons B.A."/>
            <person name="Magnuson J.K."/>
            <person name="Chen J."/>
            <person name="Drula E."/>
            <person name="Henrissat B."/>
            <person name="Wiebenga A."/>
            <person name="Lubbers R.J."/>
            <person name="Gomes A.C."/>
            <person name="Makela M.R."/>
            <person name="Stajich J."/>
            <person name="Grigoriev I.V."/>
            <person name="Mortensen U.H."/>
            <person name="De vries R.P."/>
            <person name="Baker S.E."/>
            <person name="Andersen M.R."/>
        </authorList>
    </citation>
    <scope>NUCLEOTIDE SEQUENCE [LARGE SCALE GENOMIC DNA]</scope>
    <source>
        <strain evidence="1 2">CBS 600.67</strain>
    </source>
</reference>
<evidence type="ECO:0000313" key="1">
    <source>
        <dbReference type="EMBL" id="KAL2811544.1"/>
    </source>
</evidence>
<dbReference type="EMBL" id="JBFXLS010000242">
    <property type="protein sequence ID" value="KAL2811544.1"/>
    <property type="molecule type" value="Genomic_DNA"/>
</dbReference>
<evidence type="ECO:0000313" key="2">
    <source>
        <dbReference type="Proteomes" id="UP001610335"/>
    </source>
</evidence>
<evidence type="ECO:0008006" key="3">
    <source>
        <dbReference type="Google" id="ProtNLM"/>
    </source>
</evidence>
<dbReference type="Proteomes" id="UP001610335">
    <property type="component" value="Unassembled WGS sequence"/>
</dbReference>
<gene>
    <name evidence="1" type="ORF">BDW59DRAFT_168002</name>
</gene>
<proteinExistence type="predicted"/>
<accession>A0ABR4H8F7</accession>
<comment type="caution">
    <text evidence="1">The sequence shown here is derived from an EMBL/GenBank/DDBJ whole genome shotgun (WGS) entry which is preliminary data.</text>
</comment>